<dbReference type="InterPro" id="IPR036034">
    <property type="entry name" value="PDZ_sf"/>
</dbReference>
<dbReference type="Pfam" id="PF13365">
    <property type="entry name" value="Trypsin_2"/>
    <property type="match status" value="1"/>
</dbReference>
<evidence type="ECO:0000313" key="6">
    <source>
        <dbReference type="Proteomes" id="UP000177174"/>
    </source>
</evidence>
<evidence type="ECO:0000256" key="3">
    <source>
        <dbReference type="ARBA" id="ARBA00022801"/>
    </source>
</evidence>
<dbReference type="Pfam" id="PF13180">
    <property type="entry name" value="PDZ_2"/>
    <property type="match status" value="1"/>
</dbReference>
<dbReference type="SMART" id="SM00228">
    <property type="entry name" value="PDZ"/>
    <property type="match status" value="1"/>
</dbReference>
<dbReference type="Gene3D" id="2.40.10.120">
    <property type="match status" value="1"/>
</dbReference>
<dbReference type="PANTHER" id="PTHR22939:SF129">
    <property type="entry name" value="SERINE PROTEASE HTRA2, MITOCHONDRIAL"/>
    <property type="match status" value="1"/>
</dbReference>
<feature type="domain" description="PDZ" evidence="4">
    <location>
        <begin position="290"/>
        <end position="358"/>
    </location>
</feature>
<comment type="similarity">
    <text evidence="1">Belongs to the peptidase S1C family.</text>
</comment>
<dbReference type="STRING" id="1798405.A3E64_00210"/>
<dbReference type="InterPro" id="IPR009003">
    <property type="entry name" value="Peptidase_S1_PA"/>
</dbReference>
<dbReference type="Proteomes" id="UP000177174">
    <property type="component" value="Unassembled WGS sequence"/>
</dbReference>
<name>A0A1G1ZIU9_9BACT</name>
<gene>
    <name evidence="5" type="ORF">A3E64_00210</name>
</gene>
<evidence type="ECO:0000259" key="4">
    <source>
        <dbReference type="SMART" id="SM00228"/>
    </source>
</evidence>
<dbReference type="SUPFAM" id="SSF50156">
    <property type="entry name" value="PDZ domain-like"/>
    <property type="match status" value="1"/>
</dbReference>
<protein>
    <recommendedName>
        <fullName evidence="4">PDZ domain-containing protein</fullName>
    </recommendedName>
</protein>
<comment type="caution">
    <text evidence="5">The sequence shown here is derived from an EMBL/GenBank/DDBJ whole genome shotgun (WGS) entry which is preliminary data.</text>
</comment>
<proteinExistence type="inferred from homology"/>
<evidence type="ECO:0000256" key="2">
    <source>
        <dbReference type="ARBA" id="ARBA00022670"/>
    </source>
</evidence>
<accession>A0A1G1ZIU9</accession>
<reference evidence="5 6" key="1">
    <citation type="journal article" date="2016" name="Nat. Commun.">
        <title>Thousands of microbial genomes shed light on interconnected biogeochemical processes in an aquifer system.</title>
        <authorList>
            <person name="Anantharaman K."/>
            <person name="Brown C.T."/>
            <person name="Hug L.A."/>
            <person name="Sharon I."/>
            <person name="Castelle C.J."/>
            <person name="Probst A.J."/>
            <person name="Thomas B.C."/>
            <person name="Singh A."/>
            <person name="Wilkins M.J."/>
            <person name="Karaoz U."/>
            <person name="Brodie E.L."/>
            <person name="Williams K.H."/>
            <person name="Hubbard S.S."/>
            <person name="Banfield J.F."/>
        </authorList>
    </citation>
    <scope>NUCLEOTIDE SEQUENCE [LARGE SCALE GENOMIC DNA]</scope>
</reference>
<dbReference type="PRINTS" id="PR00834">
    <property type="entry name" value="PROTEASES2C"/>
</dbReference>
<dbReference type="CDD" id="cd06779">
    <property type="entry name" value="cpPDZ_Deg_HtrA-like"/>
    <property type="match status" value="1"/>
</dbReference>
<sequence>MVQAKGGLTRLFYWKFRLYVIIKLMEKSPIISTIKKVMPAVVSIVISKSLDALEKEIPPEVLPFLPFGHPHLDIPQEEIDARGMVKIGGGSGFIVDPSGIILTNKHVVIDPRAEYTIITEDEKKYKGEILARDPVDDVAILKISGKNLPTVELGESTGLDLGQTVVAIGNALGIFRNTVSSGIISGLSRSIRAATAPMTPAQELRGLIQTDAAINPGNSGGPLVDLDGKAIGINAAIVFGAQNLGFAIPINYAKRDLADLKKFGRIKRPLLGLRYINIDENIKAKMKLKYGYGAIIVGQMPHTEAVIPGSPAHKAGLKEKDIVLECDNEKITPERTIQDILEEKEVGDTLNLKVLRGAKISTVKVKLSERK</sequence>
<dbReference type="AlphaFoldDB" id="A0A1G1ZIU9"/>
<dbReference type="GO" id="GO:0006508">
    <property type="term" value="P:proteolysis"/>
    <property type="evidence" value="ECO:0007669"/>
    <property type="project" value="UniProtKB-KW"/>
</dbReference>
<dbReference type="SUPFAM" id="SSF50494">
    <property type="entry name" value="Trypsin-like serine proteases"/>
    <property type="match status" value="1"/>
</dbReference>
<dbReference type="InterPro" id="IPR001478">
    <property type="entry name" value="PDZ"/>
</dbReference>
<evidence type="ECO:0000313" key="5">
    <source>
        <dbReference type="EMBL" id="OGY63870.1"/>
    </source>
</evidence>
<keyword evidence="3" id="KW-0378">Hydrolase</keyword>
<dbReference type="EMBL" id="MHJH01000031">
    <property type="protein sequence ID" value="OGY63870.1"/>
    <property type="molecule type" value="Genomic_DNA"/>
</dbReference>
<dbReference type="InterPro" id="IPR001940">
    <property type="entry name" value="Peptidase_S1C"/>
</dbReference>
<evidence type="ECO:0000256" key="1">
    <source>
        <dbReference type="ARBA" id="ARBA00010541"/>
    </source>
</evidence>
<dbReference type="PANTHER" id="PTHR22939">
    <property type="entry name" value="SERINE PROTEASE FAMILY S1C HTRA-RELATED"/>
    <property type="match status" value="1"/>
</dbReference>
<dbReference type="Gene3D" id="2.30.42.10">
    <property type="match status" value="1"/>
</dbReference>
<organism evidence="5 6">
    <name type="scientific">Candidatus Harrisonbacteria bacterium RIFCSPHIGHO2_12_FULL_48_16</name>
    <dbReference type="NCBI Taxonomy" id="1798405"/>
    <lineage>
        <taxon>Bacteria</taxon>
        <taxon>Candidatus Harrisoniibacteriota</taxon>
    </lineage>
</organism>
<dbReference type="GO" id="GO:0004252">
    <property type="term" value="F:serine-type endopeptidase activity"/>
    <property type="evidence" value="ECO:0007669"/>
    <property type="project" value="InterPro"/>
</dbReference>
<keyword evidence="2" id="KW-0645">Protease</keyword>